<dbReference type="Pfam" id="PF25876">
    <property type="entry name" value="HH_MFP_RND"/>
    <property type="match status" value="1"/>
</dbReference>
<feature type="domain" description="Multidrug resistance protein MdtA-like alpha-helical hairpin" evidence="4">
    <location>
        <begin position="95"/>
        <end position="163"/>
    </location>
</feature>
<dbReference type="Proteomes" id="UP000323632">
    <property type="component" value="Unassembled WGS sequence"/>
</dbReference>
<evidence type="ECO:0000259" key="7">
    <source>
        <dbReference type="Pfam" id="PF25967"/>
    </source>
</evidence>
<evidence type="ECO:0000256" key="2">
    <source>
        <dbReference type="ARBA" id="ARBA00009477"/>
    </source>
</evidence>
<reference evidence="8 9" key="1">
    <citation type="submission" date="2019-09" db="EMBL/GenBank/DDBJ databases">
        <title>Genome sequence and assembly of Taibaiella sp.</title>
        <authorList>
            <person name="Chhetri G."/>
        </authorList>
    </citation>
    <scope>NUCLEOTIDE SEQUENCE [LARGE SCALE GENOMIC DNA]</scope>
    <source>
        <strain evidence="8 9">KVB11</strain>
    </source>
</reference>
<comment type="similarity">
    <text evidence="2">Belongs to the membrane fusion protein (MFP) (TC 8.A.1) family.</text>
</comment>
<sequence>MKSLPLIALLFIISCTSKPTAEVATLPTAQTITIQNSDATTDQDYTATLEGKTNVEIRPQVSGILDKVYVDEGAYVKAGQPLFKINDRPFREAVTNADANLNAAEATIQNAQIEIDRLTPLVANKVISDVQLRAAQSSYAVAKANAARARAMLADARISLGYTTITAPVNGYIGRLPKKQGSLVAATDPDPLTLLSDVHEIFAYFSLSENDFIKFKNDYEGNTLEEKLKNLPAVSLVLADNSVYQEEGKIDMVDGQFDKQTGAITLRAVFPNQNGLIRSGNTGKIRLYQNHSNSLLIPQASTLEVQDKVFVFKVSKDNKLTKQAIQILGKSGDYYLVSDGVQSGDMIVYNGLDKLQDGSTIKPEPVKAATAEKLSLK</sequence>
<accession>A0A5M6CB16</accession>
<proteinExistence type="inferred from homology"/>
<dbReference type="PANTHER" id="PTHR30158:SF23">
    <property type="entry name" value="MULTIDRUG RESISTANCE PROTEIN MEXA"/>
    <property type="match status" value="1"/>
</dbReference>
<dbReference type="InterPro" id="IPR006143">
    <property type="entry name" value="RND_pump_MFP"/>
</dbReference>
<feature type="domain" description="Multidrug resistance protein MdtA-like beta-barrel" evidence="6">
    <location>
        <begin position="204"/>
        <end position="287"/>
    </location>
</feature>
<feature type="chain" id="PRO_5024393706" evidence="3">
    <location>
        <begin position="22"/>
        <end position="377"/>
    </location>
</feature>
<dbReference type="SUPFAM" id="SSF111369">
    <property type="entry name" value="HlyD-like secretion proteins"/>
    <property type="match status" value="1"/>
</dbReference>
<evidence type="ECO:0000256" key="3">
    <source>
        <dbReference type="SAM" id="SignalP"/>
    </source>
</evidence>
<dbReference type="AlphaFoldDB" id="A0A5M6CB16"/>
<dbReference type="Pfam" id="PF25967">
    <property type="entry name" value="RND-MFP_C"/>
    <property type="match status" value="1"/>
</dbReference>
<dbReference type="InterPro" id="IPR058627">
    <property type="entry name" value="MdtA-like_C"/>
</dbReference>
<dbReference type="GO" id="GO:0005886">
    <property type="term" value="C:plasma membrane"/>
    <property type="evidence" value="ECO:0007669"/>
    <property type="project" value="TreeGrafter"/>
</dbReference>
<dbReference type="Pfam" id="PF25917">
    <property type="entry name" value="BSH_RND"/>
    <property type="match status" value="1"/>
</dbReference>
<evidence type="ECO:0000259" key="5">
    <source>
        <dbReference type="Pfam" id="PF25917"/>
    </source>
</evidence>
<dbReference type="PROSITE" id="PS51257">
    <property type="entry name" value="PROKAR_LIPOPROTEIN"/>
    <property type="match status" value="1"/>
</dbReference>
<dbReference type="GO" id="GO:0030313">
    <property type="term" value="C:cell envelope"/>
    <property type="evidence" value="ECO:0007669"/>
    <property type="project" value="UniProtKB-SubCell"/>
</dbReference>
<dbReference type="InterPro" id="IPR058626">
    <property type="entry name" value="MdtA-like_b-barrel"/>
</dbReference>
<evidence type="ECO:0000259" key="4">
    <source>
        <dbReference type="Pfam" id="PF25876"/>
    </source>
</evidence>
<evidence type="ECO:0000313" key="8">
    <source>
        <dbReference type="EMBL" id="KAA5532378.1"/>
    </source>
</evidence>
<comment type="subcellular location">
    <subcellularLocation>
        <location evidence="1">Cell envelope</location>
    </subcellularLocation>
</comment>
<comment type="caution">
    <text evidence="8">The sequence shown here is derived from an EMBL/GenBank/DDBJ whole genome shotgun (WGS) entry which is preliminary data.</text>
</comment>
<gene>
    <name evidence="8" type="ORF">F0919_16435</name>
</gene>
<dbReference type="Gene3D" id="2.40.420.20">
    <property type="match status" value="1"/>
</dbReference>
<evidence type="ECO:0000256" key="1">
    <source>
        <dbReference type="ARBA" id="ARBA00004196"/>
    </source>
</evidence>
<dbReference type="InterPro" id="IPR058624">
    <property type="entry name" value="MdtA-like_HH"/>
</dbReference>
<evidence type="ECO:0000313" key="9">
    <source>
        <dbReference type="Proteomes" id="UP000323632"/>
    </source>
</evidence>
<dbReference type="NCBIfam" id="TIGR01730">
    <property type="entry name" value="RND_mfp"/>
    <property type="match status" value="1"/>
</dbReference>
<dbReference type="EMBL" id="VWSH01000004">
    <property type="protein sequence ID" value="KAA5532378.1"/>
    <property type="molecule type" value="Genomic_DNA"/>
</dbReference>
<keyword evidence="9" id="KW-1185">Reference proteome</keyword>
<dbReference type="Pfam" id="PF25944">
    <property type="entry name" value="Beta-barrel_RND"/>
    <property type="match status" value="1"/>
</dbReference>
<dbReference type="Gene3D" id="2.40.50.100">
    <property type="match status" value="1"/>
</dbReference>
<dbReference type="RefSeq" id="WP_150033881.1">
    <property type="nucleotide sequence ID" value="NZ_VWSH01000004.1"/>
</dbReference>
<evidence type="ECO:0000259" key="6">
    <source>
        <dbReference type="Pfam" id="PF25944"/>
    </source>
</evidence>
<feature type="signal peptide" evidence="3">
    <location>
        <begin position="1"/>
        <end position="21"/>
    </location>
</feature>
<protein>
    <submittedName>
        <fullName evidence="8">Efflux RND transporter periplasmic adaptor subunit</fullName>
    </submittedName>
</protein>
<dbReference type="GO" id="GO:0046677">
    <property type="term" value="P:response to antibiotic"/>
    <property type="evidence" value="ECO:0007669"/>
    <property type="project" value="TreeGrafter"/>
</dbReference>
<feature type="domain" description="Multidrug resistance protein MdtA-like barrel-sandwich hybrid" evidence="5">
    <location>
        <begin position="54"/>
        <end position="193"/>
    </location>
</feature>
<dbReference type="Gene3D" id="2.40.30.170">
    <property type="match status" value="1"/>
</dbReference>
<dbReference type="Gene3D" id="1.10.287.470">
    <property type="entry name" value="Helix hairpin bin"/>
    <property type="match status" value="1"/>
</dbReference>
<feature type="domain" description="Multidrug resistance protein MdtA-like C-terminal permuted SH3" evidence="7">
    <location>
        <begin position="293"/>
        <end position="354"/>
    </location>
</feature>
<dbReference type="InterPro" id="IPR058625">
    <property type="entry name" value="MdtA-like_BSH"/>
</dbReference>
<keyword evidence="3" id="KW-0732">Signal</keyword>
<name>A0A5M6CB16_9BACT</name>
<dbReference type="PANTHER" id="PTHR30158">
    <property type="entry name" value="ACRA/E-RELATED COMPONENT OF DRUG EFFLUX TRANSPORTER"/>
    <property type="match status" value="1"/>
</dbReference>
<organism evidence="8 9">
    <name type="scientific">Taibaiella lutea</name>
    <dbReference type="NCBI Taxonomy" id="2608001"/>
    <lineage>
        <taxon>Bacteria</taxon>
        <taxon>Pseudomonadati</taxon>
        <taxon>Bacteroidota</taxon>
        <taxon>Chitinophagia</taxon>
        <taxon>Chitinophagales</taxon>
        <taxon>Chitinophagaceae</taxon>
        <taxon>Taibaiella</taxon>
    </lineage>
</organism>
<dbReference type="GO" id="GO:0022857">
    <property type="term" value="F:transmembrane transporter activity"/>
    <property type="evidence" value="ECO:0007669"/>
    <property type="project" value="InterPro"/>
</dbReference>